<accession>A1VP17</accession>
<proteinExistence type="predicted"/>
<keyword evidence="3" id="KW-1185">Reference proteome</keyword>
<evidence type="ECO:0000313" key="2">
    <source>
        <dbReference type="EMBL" id="ABM37395.1"/>
    </source>
</evidence>
<gene>
    <name evidence="2" type="ordered locus">Pnap_2086</name>
</gene>
<evidence type="ECO:0000256" key="1">
    <source>
        <dbReference type="SAM" id="MobiDB-lite"/>
    </source>
</evidence>
<protein>
    <submittedName>
        <fullName evidence="2">Uncharacterized protein</fullName>
    </submittedName>
</protein>
<sequence>MAMSSILSPSPLREPMPQKASDERAAEPISEPIPEQVRLPGREGSALRLGVLETPRLVRGKTSPKFSLVLLLSRAPAAGEDSIRPLLMSGYLGMELDYRAPATETGQQPQARPIFARQAQVSLHSPGQPAFAVASLSAPLLRGALHTPLTREQTLAVLDALNGEPGTQEGGLELKAHIEYRAPAPAAGFSLNLSPAELWDKLKAVAADGALSEPSFRQVFGQLNLPPDAFDAFRQACNGLLVPGPDGALLGRRPAPGSTCLNGEGQLDALRQLDVACSLQAVLGNALSPADRAACLSVVGPSGNLDGGPLLETLTRSSSRATRGAVGMGAMLAGSKVQTVAATLRPSVRPSATSHLLATEAIRIQQPVATTTATATVSTPAVAQVAHYMLPEAVFLRPELIAVSLPILGDLNAPLLSDKSNPNLRWYLPAINLVRPAPNEAPDTSPFLFEFERIGTSESGRPAIRARLRFTLELSRPAAASAALAANASLTARMIEPVEPSVTLSVPYIDEASGVLKRASCRGVVTRSGNRLLVTVELLNDAARTAYGSLSTPGFQSEAARLDVAFQFSGYAPVFNRPQLVLGGKISSAVLVAKSRDDADSILVSSGGREFVVRPASAHLVTQNLTLAGRISTSTAAIALPSKIEYALRSTIRQQSLDAFFSCAELGAFYREKQAAATVSIGCAEAYRLGQASSQTYQEVVALNRPSYRVFRNLRQPGRFLLVPLAYEITRHAPGTPDREYRPALIVYAALDAERPDNNRIRFEAMLGPALSPYAVEDLRRRLLLEAASPVLELPNMLAQRTEFSWNLTSTPPVEAVTSATPECLHTALATDLASALLLKTLIQNTGLTGAARFILEDGSVVTSALSVHLRRITGPWLQGPVTLQPKGATLQLTNRIEGSMAVKDVYLFSGSAEPVRVPVEATLAPGASLDVAASGAYTAAHADADPLADGNPTFEEVRAMIEDIECNVVFLDVVNYENHGLTRLDIDARLRDVPGVFRVGMDSRRGAVNFLLPLTVYLAARIVEFRLTKVVAGKPDEVLPWRAWDMEANSNIVTITSEMIST</sequence>
<dbReference type="HOGENOM" id="CLU_291494_0_0_4"/>
<dbReference type="eggNOG" id="ENOG502ZAA6">
    <property type="taxonomic scope" value="Bacteria"/>
</dbReference>
<dbReference type="Proteomes" id="UP000000644">
    <property type="component" value="Chromosome"/>
</dbReference>
<dbReference type="EMBL" id="CP000529">
    <property type="protein sequence ID" value="ABM37395.1"/>
    <property type="molecule type" value="Genomic_DNA"/>
</dbReference>
<reference evidence="3" key="1">
    <citation type="journal article" date="2009" name="Environ. Microbiol.">
        <title>The genome of Polaromonas naphthalenivorans strain CJ2, isolated from coal tar-contaminated sediment, reveals physiological and metabolic versatility and evolution through extensive horizontal gene transfer.</title>
        <authorList>
            <person name="Yagi J.M."/>
            <person name="Sims D."/>
            <person name="Brettin T."/>
            <person name="Bruce D."/>
            <person name="Madsen E.L."/>
        </authorList>
    </citation>
    <scope>NUCLEOTIDE SEQUENCE [LARGE SCALE GENOMIC DNA]</scope>
    <source>
        <strain evidence="3">CJ2</strain>
    </source>
</reference>
<organism evidence="2 3">
    <name type="scientific">Polaromonas naphthalenivorans (strain CJ2)</name>
    <dbReference type="NCBI Taxonomy" id="365044"/>
    <lineage>
        <taxon>Bacteria</taxon>
        <taxon>Pseudomonadati</taxon>
        <taxon>Pseudomonadota</taxon>
        <taxon>Betaproteobacteria</taxon>
        <taxon>Burkholderiales</taxon>
        <taxon>Comamonadaceae</taxon>
        <taxon>Polaromonas</taxon>
    </lineage>
</organism>
<evidence type="ECO:0000313" key="3">
    <source>
        <dbReference type="Proteomes" id="UP000000644"/>
    </source>
</evidence>
<feature type="region of interest" description="Disordered" evidence="1">
    <location>
        <begin position="1"/>
        <end position="31"/>
    </location>
</feature>
<name>A1VP17_POLNA</name>
<dbReference type="AlphaFoldDB" id="A1VP17"/>
<dbReference type="KEGG" id="pna:Pnap_2086"/>
<dbReference type="STRING" id="365044.Pnap_2086"/>